<dbReference type="Proteomes" id="UP001218218">
    <property type="component" value="Unassembled WGS sequence"/>
</dbReference>
<reference evidence="1" key="1">
    <citation type="submission" date="2023-03" db="EMBL/GenBank/DDBJ databases">
        <title>Massive genome expansion in bonnet fungi (Mycena s.s.) driven by repeated elements and novel gene families across ecological guilds.</title>
        <authorList>
            <consortium name="Lawrence Berkeley National Laboratory"/>
            <person name="Harder C.B."/>
            <person name="Miyauchi S."/>
            <person name="Viragh M."/>
            <person name="Kuo A."/>
            <person name="Thoen E."/>
            <person name="Andreopoulos B."/>
            <person name="Lu D."/>
            <person name="Skrede I."/>
            <person name="Drula E."/>
            <person name="Henrissat B."/>
            <person name="Morin E."/>
            <person name="Kohler A."/>
            <person name="Barry K."/>
            <person name="LaButti K."/>
            <person name="Morin E."/>
            <person name="Salamov A."/>
            <person name="Lipzen A."/>
            <person name="Mereny Z."/>
            <person name="Hegedus B."/>
            <person name="Baldrian P."/>
            <person name="Stursova M."/>
            <person name="Weitz H."/>
            <person name="Taylor A."/>
            <person name="Grigoriev I.V."/>
            <person name="Nagy L.G."/>
            <person name="Martin F."/>
            <person name="Kauserud H."/>
        </authorList>
    </citation>
    <scope>NUCLEOTIDE SEQUENCE</scope>
    <source>
        <strain evidence="1">CBHHK002</strain>
    </source>
</reference>
<keyword evidence="2" id="KW-1185">Reference proteome</keyword>
<comment type="caution">
    <text evidence="1">The sequence shown here is derived from an EMBL/GenBank/DDBJ whole genome shotgun (WGS) entry which is preliminary data.</text>
</comment>
<dbReference type="AlphaFoldDB" id="A0AAD7EYM2"/>
<proteinExistence type="predicted"/>
<evidence type="ECO:0000313" key="2">
    <source>
        <dbReference type="Proteomes" id="UP001218218"/>
    </source>
</evidence>
<accession>A0AAD7EYM2</accession>
<organism evidence="1 2">
    <name type="scientific">Mycena albidolilacea</name>
    <dbReference type="NCBI Taxonomy" id="1033008"/>
    <lineage>
        <taxon>Eukaryota</taxon>
        <taxon>Fungi</taxon>
        <taxon>Dikarya</taxon>
        <taxon>Basidiomycota</taxon>
        <taxon>Agaricomycotina</taxon>
        <taxon>Agaricomycetes</taxon>
        <taxon>Agaricomycetidae</taxon>
        <taxon>Agaricales</taxon>
        <taxon>Marasmiineae</taxon>
        <taxon>Mycenaceae</taxon>
        <taxon>Mycena</taxon>
    </lineage>
</organism>
<gene>
    <name evidence="1" type="ORF">DFH08DRAFT_1075460</name>
</gene>
<evidence type="ECO:0000313" key="1">
    <source>
        <dbReference type="EMBL" id="KAJ7358330.1"/>
    </source>
</evidence>
<sequence>MPLVCQKCGHRGDWYASTSLDNSRIPAGDAPAALQRAALAKIEIEIARFSTYSGRYISALKKQRKEVGMQLESVVYPVLSIPAEITSLIFVECLNLPNSGSTRPSNRRAPLLLTRVCRRWRDIALSTCDLWTSLEIQCLNTSTNETAVPRGTLHGLTTWFGRAQARPLALILRNFQTAFGPQIQDAAEQLDILDISVILPRLWRLEMELFDREQFQQLIPLDNPLPRLQSFSASLHDTDLAAILKNAPLLTELSWSRISEDRKPDFRRVASNLLTKLDLSCERPFFSAAEVIGILRNFPSLSDLTCVVDRHDVDYPAPLTFSNLRALRLRRELRFGAHVPLIRTLELLTLPHLCLLECDSSLNPDVVHPFLSRSSCLIREVKCELTGHRTVAVWRQLGSFPSLDTLDLSLEVPFSRLLHAIDTRSDEDDPSPLILPMLRHLTITYHGNAARRSPIIYSDIVDIVNRRRAHQETVELKSVHLVIDEGVDWEWYPGDSVAADLRRLLARGLDFTIRVGDEGVVWPD</sequence>
<dbReference type="EMBL" id="JARIHO010000007">
    <property type="protein sequence ID" value="KAJ7358330.1"/>
    <property type="molecule type" value="Genomic_DNA"/>
</dbReference>
<protein>
    <recommendedName>
        <fullName evidence="3">F-box domain-containing protein</fullName>
    </recommendedName>
</protein>
<name>A0AAD7EYM2_9AGAR</name>
<evidence type="ECO:0008006" key="3">
    <source>
        <dbReference type="Google" id="ProtNLM"/>
    </source>
</evidence>